<keyword evidence="3" id="KW-0472">Membrane</keyword>
<dbReference type="InterPro" id="IPR013783">
    <property type="entry name" value="Ig-like_fold"/>
</dbReference>
<evidence type="ECO:0000259" key="4">
    <source>
        <dbReference type="PROSITE" id="PS50109"/>
    </source>
</evidence>
<dbReference type="InterPro" id="IPR015943">
    <property type="entry name" value="WD40/YVTN_repeat-like_dom_sf"/>
</dbReference>
<dbReference type="Gene3D" id="3.30.450.20">
    <property type="entry name" value="PAS domain"/>
    <property type="match status" value="1"/>
</dbReference>
<reference evidence="5 6" key="1">
    <citation type="submission" date="2017-08" db="EMBL/GenBank/DDBJ databases">
        <title>Aliifodinibius alkalisoli sp. nov., isolated from saline alkaline soil.</title>
        <authorList>
            <person name="Liu D."/>
            <person name="Zhang G."/>
        </authorList>
    </citation>
    <scope>NUCLEOTIDE SEQUENCE [LARGE SCALE GENOMIC DNA]</scope>
    <source>
        <strain evidence="5 6">WN023</strain>
    </source>
</reference>
<dbReference type="InterPro" id="IPR005467">
    <property type="entry name" value="His_kinase_dom"/>
</dbReference>
<dbReference type="SUPFAM" id="SSF55874">
    <property type="entry name" value="ATPase domain of HSP90 chaperone/DNA topoisomerase II/histidine kinase"/>
    <property type="match status" value="1"/>
</dbReference>
<dbReference type="Pfam" id="PF07494">
    <property type="entry name" value="Reg_prop"/>
    <property type="match status" value="4"/>
</dbReference>
<dbReference type="PANTHER" id="PTHR43547:SF2">
    <property type="entry name" value="HYBRID SIGNAL TRANSDUCTION HISTIDINE KINASE C"/>
    <property type="match status" value="1"/>
</dbReference>
<evidence type="ECO:0000313" key="5">
    <source>
        <dbReference type="EMBL" id="PAU95911.1"/>
    </source>
</evidence>
<sequence length="1020" mass="115818">MGYKKNYAICVFFKVLLILVSVLPAEAQRHNFKSYSVNNGLPHSQVHGLFQTHDGYLWTGTYGGGLAKFDGEEFTTYTTEDGLKDNSVEIIFEDSKENLWVTTYQSGIAKMKGDKFIYPFDNSTLDTADVFAVDEMRNGDLWIGTYDAGIFIYNGLELDRITTEDGLVDNSIWDFWEAENGDIWIATSEGISILKNNQLKEGKQFHNFTADDGLSGSEVYRIVPDKEGNLWFATSNGITVWDGSSFSTITELAGTELDYIYDIIAASDGSIWIGTYSKGVFVYSDGTAKHITESNGLSSNYIYDLHEDDDGKVWIATDEVGINQYEGETFTFYGTESGTISSKIYSLHEDRKDNVWVGTSEGIYNFKDGNFKSIGYPEGYDSPKEVWDITEFANGDLLFLMPDNAIYKYDGQKFTNYSEEHGLDLWFTYELYVDRDNTLWIGTETGLFHKEGDKLTHYTVEDGLPSDVVYQVYMHKGYLWFATYNGISRFDGSSFKNYTTADGINHRYISFLTSDEKGNLWLGTGGGVTLLDLDENGDVLSIDNFGKEIGMKSLTTQVLWFDESGALWQGSNGGIHRLDVPGYWETGIMELSHYRLTDSGIGIETNQGAVLPVGDNRVLFGTMEGVLELEPNKVEEQTKDLNLHITSVRRNSQKIEWDQYVDSLSYKFGRLLFPEVTFPHGQHTYSISYNAPFFGNTSNEKFRYKLEGFDDDWSEPTSSKTAIFTNLDPGDYNFVVQVKTPNSEWSENEAQYQFAVAHPFWQTYWFYGLIALSTIGLIYGYIRYRVGMLEKQRLQELVDEQTKDLQEALAEKEVLIKEIHHRVKNNLAVISGLLELQRGYAENDFVDRVLSESQRRVQSISMIHEKLYQNERLAEIDFEKYIRELVDIIAYSFNYTDKEIEVNIEIDDFKLGVSQGIPCGLMLNELVSNSYEHAFTDQENGKIEISAKHKQSGKIKLIVKDNGKGLPEDFAIGQNGSLGLTLIDTLSGQLQGEYILENTEDGTQFILEFEMEEPEEKVPV</sequence>
<gene>
    <name evidence="5" type="ORF">CK503_02335</name>
</gene>
<organism evidence="5 6">
    <name type="scientific">Fodinibius salipaludis</name>
    <dbReference type="NCBI Taxonomy" id="2032627"/>
    <lineage>
        <taxon>Bacteria</taxon>
        <taxon>Pseudomonadati</taxon>
        <taxon>Balneolota</taxon>
        <taxon>Balneolia</taxon>
        <taxon>Balneolales</taxon>
        <taxon>Balneolaceae</taxon>
        <taxon>Fodinibius</taxon>
    </lineage>
</organism>
<dbReference type="EMBL" id="NSKE01000001">
    <property type="protein sequence ID" value="PAU95911.1"/>
    <property type="molecule type" value="Genomic_DNA"/>
</dbReference>
<dbReference type="Pfam" id="PF07495">
    <property type="entry name" value="Y_Y_Y"/>
    <property type="match status" value="1"/>
</dbReference>
<comment type="caution">
    <text evidence="5">The sequence shown here is derived from an EMBL/GenBank/DDBJ whole genome shotgun (WGS) entry which is preliminary data.</text>
</comment>
<protein>
    <recommendedName>
        <fullName evidence="4">Histidine kinase domain-containing protein</fullName>
    </recommendedName>
</protein>
<keyword evidence="2" id="KW-0175">Coiled coil</keyword>
<dbReference type="Gene3D" id="2.130.10.10">
    <property type="entry name" value="YVTN repeat-like/Quinoprotein amine dehydrogenase"/>
    <property type="match status" value="4"/>
</dbReference>
<accession>A0A2A2GEG3</accession>
<dbReference type="GO" id="GO:0000155">
    <property type="term" value="F:phosphorelay sensor kinase activity"/>
    <property type="evidence" value="ECO:0007669"/>
    <property type="project" value="TreeGrafter"/>
</dbReference>
<dbReference type="InterPro" id="IPR011495">
    <property type="entry name" value="Sig_transdc_His_kin_sub2_dim/P"/>
</dbReference>
<keyword evidence="3" id="KW-0812">Transmembrane</keyword>
<feature type="coiled-coil region" evidence="2">
    <location>
        <begin position="791"/>
        <end position="818"/>
    </location>
</feature>
<evidence type="ECO:0000313" key="6">
    <source>
        <dbReference type="Proteomes" id="UP000218831"/>
    </source>
</evidence>
<dbReference type="AlphaFoldDB" id="A0A2A2GEG3"/>
<dbReference type="InterPro" id="IPR003594">
    <property type="entry name" value="HATPase_dom"/>
</dbReference>
<name>A0A2A2GEG3_9BACT</name>
<feature type="transmembrane region" description="Helical" evidence="3">
    <location>
        <begin position="764"/>
        <end position="782"/>
    </location>
</feature>
<dbReference type="PROSITE" id="PS50109">
    <property type="entry name" value="HIS_KIN"/>
    <property type="match status" value="1"/>
</dbReference>
<dbReference type="RefSeq" id="WP_095605155.1">
    <property type="nucleotide sequence ID" value="NZ_NSKE01000001.1"/>
</dbReference>
<dbReference type="PANTHER" id="PTHR43547">
    <property type="entry name" value="TWO-COMPONENT HISTIDINE KINASE"/>
    <property type="match status" value="1"/>
</dbReference>
<evidence type="ECO:0000256" key="2">
    <source>
        <dbReference type="SAM" id="Coils"/>
    </source>
</evidence>
<keyword evidence="3" id="KW-1133">Transmembrane helix</keyword>
<dbReference type="InterPro" id="IPR011110">
    <property type="entry name" value="Reg_prop"/>
</dbReference>
<keyword evidence="1" id="KW-0597">Phosphoprotein</keyword>
<dbReference type="Pfam" id="PF07568">
    <property type="entry name" value="HisKA_2"/>
    <property type="match status" value="1"/>
</dbReference>
<dbReference type="Gene3D" id="2.60.40.10">
    <property type="entry name" value="Immunoglobulins"/>
    <property type="match status" value="1"/>
</dbReference>
<dbReference type="Pfam" id="PF02518">
    <property type="entry name" value="HATPase_c"/>
    <property type="match status" value="1"/>
</dbReference>
<dbReference type="Proteomes" id="UP000218831">
    <property type="component" value="Unassembled WGS sequence"/>
</dbReference>
<evidence type="ECO:0000256" key="3">
    <source>
        <dbReference type="SAM" id="Phobius"/>
    </source>
</evidence>
<dbReference type="InterPro" id="IPR036890">
    <property type="entry name" value="HATPase_C_sf"/>
</dbReference>
<feature type="domain" description="Histidine kinase" evidence="4">
    <location>
        <begin position="818"/>
        <end position="1013"/>
    </location>
</feature>
<evidence type="ECO:0000256" key="1">
    <source>
        <dbReference type="ARBA" id="ARBA00022553"/>
    </source>
</evidence>
<keyword evidence="6" id="KW-1185">Reference proteome</keyword>
<dbReference type="SMART" id="SM00387">
    <property type="entry name" value="HATPase_c"/>
    <property type="match status" value="1"/>
</dbReference>
<dbReference type="InterPro" id="IPR011123">
    <property type="entry name" value="Y_Y_Y"/>
</dbReference>
<proteinExistence type="predicted"/>
<dbReference type="OrthoDB" id="9809670at2"/>
<dbReference type="SUPFAM" id="SSF63829">
    <property type="entry name" value="Calcium-dependent phosphotriesterase"/>
    <property type="match status" value="2"/>
</dbReference>
<dbReference type="Gene3D" id="3.30.565.10">
    <property type="entry name" value="Histidine kinase-like ATPase, C-terminal domain"/>
    <property type="match status" value="1"/>
</dbReference>